<sequence>MGPTFGTTNLNHHLEKHNPDKAKEGQNEPIDQKTYREKMSLAICRHNYAFSFVEHKGIRDIHSILLKFCFSKFNSDTADQKVKVIEDNL</sequence>
<protein>
    <submittedName>
        <fullName evidence="2">Uncharacterized protein</fullName>
    </submittedName>
</protein>
<feature type="region of interest" description="Disordered" evidence="1">
    <location>
        <begin position="1"/>
        <end position="29"/>
    </location>
</feature>
<accession>A0A9J5Z454</accession>
<evidence type="ECO:0000256" key="1">
    <source>
        <dbReference type="SAM" id="MobiDB-lite"/>
    </source>
</evidence>
<name>A0A9J5Z454_SOLCO</name>
<gene>
    <name evidence="2" type="ORF">H5410_027330</name>
</gene>
<organism evidence="2 3">
    <name type="scientific">Solanum commersonii</name>
    <name type="common">Commerson's wild potato</name>
    <name type="synonym">Commerson's nightshade</name>
    <dbReference type="NCBI Taxonomy" id="4109"/>
    <lineage>
        <taxon>Eukaryota</taxon>
        <taxon>Viridiplantae</taxon>
        <taxon>Streptophyta</taxon>
        <taxon>Embryophyta</taxon>
        <taxon>Tracheophyta</taxon>
        <taxon>Spermatophyta</taxon>
        <taxon>Magnoliopsida</taxon>
        <taxon>eudicotyledons</taxon>
        <taxon>Gunneridae</taxon>
        <taxon>Pentapetalae</taxon>
        <taxon>asterids</taxon>
        <taxon>lamiids</taxon>
        <taxon>Solanales</taxon>
        <taxon>Solanaceae</taxon>
        <taxon>Solanoideae</taxon>
        <taxon>Solaneae</taxon>
        <taxon>Solanum</taxon>
    </lineage>
</organism>
<reference evidence="2 3" key="1">
    <citation type="submission" date="2020-09" db="EMBL/GenBank/DDBJ databases">
        <title>De no assembly of potato wild relative species, Solanum commersonii.</title>
        <authorList>
            <person name="Cho K."/>
        </authorList>
    </citation>
    <scope>NUCLEOTIDE SEQUENCE [LARGE SCALE GENOMIC DNA]</scope>
    <source>
        <strain evidence="2">LZ3.2</strain>
        <tissue evidence="2">Leaf</tissue>
    </source>
</reference>
<feature type="non-terminal residue" evidence="2">
    <location>
        <position position="89"/>
    </location>
</feature>
<dbReference type="Proteomes" id="UP000824120">
    <property type="component" value="Chromosome 5"/>
</dbReference>
<evidence type="ECO:0000313" key="2">
    <source>
        <dbReference type="EMBL" id="KAG5605838.1"/>
    </source>
</evidence>
<dbReference type="AlphaFoldDB" id="A0A9J5Z454"/>
<feature type="compositionally biased region" description="Basic and acidic residues" evidence="1">
    <location>
        <begin position="12"/>
        <end position="29"/>
    </location>
</feature>
<keyword evidence="3" id="KW-1185">Reference proteome</keyword>
<proteinExistence type="predicted"/>
<feature type="compositionally biased region" description="Polar residues" evidence="1">
    <location>
        <begin position="1"/>
        <end position="11"/>
    </location>
</feature>
<comment type="caution">
    <text evidence="2">The sequence shown here is derived from an EMBL/GenBank/DDBJ whole genome shotgun (WGS) entry which is preliminary data.</text>
</comment>
<evidence type="ECO:0000313" key="3">
    <source>
        <dbReference type="Proteomes" id="UP000824120"/>
    </source>
</evidence>
<dbReference type="OrthoDB" id="1873329at2759"/>
<dbReference type="EMBL" id="JACXVP010000005">
    <property type="protein sequence ID" value="KAG5605838.1"/>
    <property type="molecule type" value="Genomic_DNA"/>
</dbReference>